<evidence type="ECO:0000256" key="5">
    <source>
        <dbReference type="ARBA" id="ARBA00022723"/>
    </source>
</evidence>
<dbReference type="NCBIfam" id="TIGR03156">
    <property type="entry name" value="GTP_HflX"/>
    <property type="match status" value="1"/>
</dbReference>
<evidence type="ECO:0000256" key="6">
    <source>
        <dbReference type="ARBA" id="ARBA00022741"/>
    </source>
</evidence>
<dbReference type="InterPro" id="IPR032305">
    <property type="entry name" value="GTP-bd_M"/>
</dbReference>
<sequence>MTHGVYRVDIHNTANFDAQLQELGLLAQTAGYTISGALVCKRPAPDAKFFVGSGKAQEIKDLMQETGANEVLFDQALSPVQQRNLERFLECPVNDRTMLILQIFSQRARSHEGKLQVQLAQLQYAATRLVRRWSHLERQSGGIGLRGGPGETQMELDKRMITQSIVRTKERLKKIERQQNVQRRQRGKTQATTVALVGYTNAGKSTLFNALVKAQSYAADQLFATLDTTTRQWFIPETGEKIMLSDTVGFIRELPHGLIAAFKATLQEAVHADVLLHVVDRANPDFMEQMEQVQQVLHEIGAADIDQIVVFNKCDVLKKSEIPPSCVGTWAVEGKMLPSVYVSAMHNQGMAELRILVDAGYQGVVTQFGKYQKSVGEGLHWRLPWPVQRNEQVDLRLQKLDVGTDAIVPATGLPDSAMLTKDENIVEIKLAVQWQVKDPRSYLYNVSEPVPTVVKAAETAVREVVGNMTMEDVIQGERDQIPGRVRDIMQNLLDSYQIGINVQGVNLQQSGVRPPDQVQAAFDDVLKAGQEKSRSTNEAQAYANNVVPLAKGTASRLLQEADGYAARVVAQAQGDAARFDSIYEEYKKAPKVTRDRMYTDTMKDVYTKVTKVLVDSKQGSNLLYLPLDKLLQQNLDSAKAAQTQNSAGSTNGSGANNGSAAESKPATGASESVTVTIPADSRTHQRQFGVVQEFGEIKRVITEPGLKAKVPFIQDNSYLDKRLLLLTSGNQGADSEPTLTAEKQRVVIDWYVRWNITNPQDYIRNLGTTTEAGAEQLRRVVRNSFQQQVNKLTLQQILSSQREQLMTDVKKQVSSTIADSSKPWGLQVQDVRISRVDYSKAVIGSVFDRMTAERKRAANELRSTGQADGESIRADADKQREVTLSQAYEQAQTTKGKADAQATQIYAKAFGKDPQFAQFYRNLEAYKASFQSKDDVLVLDPDSSEFLRIMKGSGAGK</sequence>
<feature type="domain" description="Hflx-type G" evidence="11">
    <location>
        <begin position="192"/>
        <end position="313"/>
    </location>
</feature>
<dbReference type="Gene3D" id="3.40.50.11060">
    <property type="entry name" value="GTPase HflX, N-terminal domain"/>
    <property type="match status" value="1"/>
</dbReference>
<evidence type="ECO:0000256" key="2">
    <source>
        <dbReference type="ARBA" id="ARBA00006971"/>
    </source>
</evidence>
<dbReference type="EMBL" id="LR906317">
    <property type="protein sequence ID" value="CAD7253829.1"/>
    <property type="molecule type" value="Genomic_DNA"/>
</dbReference>
<dbReference type="EMBL" id="CAJPEV010006800">
    <property type="protein sequence ID" value="CAG0904382.1"/>
    <property type="molecule type" value="Genomic_DNA"/>
</dbReference>
<organism evidence="12">
    <name type="scientific">Darwinula stevensoni</name>
    <dbReference type="NCBI Taxonomy" id="69355"/>
    <lineage>
        <taxon>Eukaryota</taxon>
        <taxon>Metazoa</taxon>
        <taxon>Ecdysozoa</taxon>
        <taxon>Arthropoda</taxon>
        <taxon>Crustacea</taxon>
        <taxon>Oligostraca</taxon>
        <taxon>Ostracoda</taxon>
        <taxon>Podocopa</taxon>
        <taxon>Podocopida</taxon>
        <taxon>Darwinulocopina</taxon>
        <taxon>Darwinuloidea</taxon>
        <taxon>Darwinulidae</taxon>
        <taxon>Darwinula</taxon>
    </lineage>
</organism>
<dbReference type="Gene3D" id="6.10.250.2860">
    <property type="match status" value="1"/>
</dbReference>
<gene>
    <name evidence="12" type="ORF">DSTB1V02_LOCUS13575</name>
</gene>
<dbReference type="PANTHER" id="PTHR10229">
    <property type="entry name" value="GTP-BINDING PROTEIN HFLX"/>
    <property type="match status" value="1"/>
</dbReference>
<evidence type="ECO:0000256" key="7">
    <source>
        <dbReference type="ARBA" id="ARBA00022842"/>
    </source>
</evidence>
<dbReference type="CDD" id="cd03404">
    <property type="entry name" value="SPFH_HflK"/>
    <property type="match status" value="1"/>
</dbReference>
<dbReference type="InterPro" id="IPR016496">
    <property type="entry name" value="GTPase_HflX"/>
</dbReference>
<evidence type="ECO:0000256" key="1">
    <source>
        <dbReference type="ARBA" id="ARBA00004496"/>
    </source>
</evidence>
<keyword evidence="8" id="KW-0342">GTP-binding</keyword>
<evidence type="ECO:0000256" key="9">
    <source>
        <dbReference type="SAM" id="Coils"/>
    </source>
</evidence>
<dbReference type="PANTHER" id="PTHR10229:SF0">
    <property type="entry name" value="GTP-BINDING PROTEIN 6-RELATED"/>
    <property type="match status" value="1"/>
</dbReference>
<comment type="similarity">
    <text evidence="3">Belongs to the band 7/mec-2 family. HflC subfamily.</text>
</comment>
<proteinExistence type="inferred from homology"/>
<dbReference type="GO" id="GO:0005525">
    <property type="term" value="F:GTP binding"/>
    <property type="evidence" value="ECO:0007669"/>
    <property type="project" value="UniProtKB-KW"/>
</dbReference>
<protein>
    <recommendedName>
        <fullName evidence="11">Hflx-type G domain-containing protein</fullName>
    </recommendedName>
</protein>
<dbReference type="Pfam" id="PF13167">
    <property type="entry name" value="GTP-bdg_N"/>
    <property type="match status" value="1"/>
</dbReference>
<name>A0A7R9AGS4_9CRUS</name>
<evidence type="ECO:0000256" key="4">
    <source>
        <dbReference type="ARBA" id="ARBA00022490"/>
    </source>
</evidence>
<keyword evidence="7" id="KW-0460">Magnesium</keyword>
<dbReference type="SUPFAM" id="SSF52540">
    <property type="entry name" value="P-loop containing nucleoside triphosphate hydrolases"/>
    <property type="match status" value="1"/>
</dbReference>
<comment type="subcellular location">
    <subcellularLocation>
        <location evidence="1">Cytoplasm</location>
    </subcellularLocation>
</comment>
<dbReference type="Pfam" id="PF01926">
    <property type="entry name" value="MMR_HSR1"/>
    <property type="match status" value="1"/>
</dbReference>
<dbReference type="Pfam" id="PF01145">
    <property type="entry name" value="Band_7"/>
    <property type="match status" value="2"/>
</dbReference>
<feature type="region of interest" description="Disordered" evidence="10">
    <location>
        <begin position="641"/>
        <end position="679"/>
    </location>
</feature>
<evidence type="ECO:0000256" key="3">
    <source>
        <dbReference type="ARBA" id="ARBA00007862"/>
    </source>
</evidence>
<dbReference type="OrthoDB" id="6380868at2759"/>
<dbReference type="Pfam" id="PF16360">
    <property type="entry name" value="GTP-bdg_M"/>
    <property type="match status" value="1"/>
</dbReference>
<dbReference type="InterPro" id="IPR036013">
    <property type="entry name" value="Band_7/SPFH_dom_sf"/>
</dbReference>
<dbReference type="GO" id="GO:0046872">
    <property type="term" value="F:metal ion binding"/>
    <property type="evidence" value="ECO:0007669"/>
    <property type="project" value="UniProtKB-KW"/>
</dbReference>
<dbReference type="InterPro" id="IPR010200">
    <property type="entry name" value="HflC"/>
</dbReference>
<dbReference type="SMART" id="SM00244">
    <property type="entry name" value="PHB"/>
    <property type="match status" value="2"/>
</dbReference>
<dbReference type="InterPro" id="IPR042108">
    <property type="entry name" value="GTPase_HflX_N_sf"/>
</dbReference>
<evidence type="ECO:0000256" key="8">
    <source>
        <dbReference type="ARBA" id="ARBA00023134"/>
    </source>
</evidence>
<keyword evidence="5" id="KW-0479">Metal-binding</keyword>
<dbReference type="CDD" id="cd01878">
    <property type="entry name" value="HflX"/>
    <property type="match status" value="1"/>
</dbReference>
<accession>A0A7R9AGS4</accession>
<dbReference type="InterPro" id="IPR001107">
    <property type="entry name" value="Band_7"/>
</dbReference>
<feature type="coiled-coil region" evidence="9">
    <location>
        <begin position="158"/>
        <end position="185"/>
    </location>
</feature>
<dbReference type="InterPro" id="IPR030394">
    <property type="entry name" value="G_HFLX_dom"/>
</dbReference>
<dbReference type="CDD" id="cd03405">
    <property type="entry name" value="SPFH_HflC"/>
    <property type="match status" value="1"/>
</dbReference>
<dbReference type="PROSITE" id="PS51705">
    <property type="entry name" value="G_HFLX"/>
    <property type="match status" value="1"/>
</dbReference>
<dbReference type="FunFam" id="3.40.50.11060:FF:000001">
    <property type="entry name" value="GTPase HflX"/>
    <property type="match status" value="1"/>
</dbReference>
<dbReference type="HAMAP" id="MF_00900">
    <property type="entry name" value="GTPase_HflX"/>
    <property type="match status" value="1"/>
</dbReference>
<dbReference type="InterPro" id="IPR010201">
    <property type="entry name" value="HflK"/>
</dbReference>
<dbReference type="NCBIfam" id="TIGR01933">
    <property type="entry name" value="hflK"/>
    <property type="match status" value="1"/>
</dbReference>
<feature type="compositionally biased region" description="Low complexity" evidence="10">
    <location>
        <begin position="645"/>
        <end position="661"/>
    </location>
</feature>
<keyword evidence="6" id="KW-0547">Nucleotide-binding</keyword>
<evidence type="ECO:0000313" key="12">
    <source>
        <dbReference type="EMBL" id="CAD7253829.1"/>
    </source>
</evidence>
<dbReference type="PRINTS" id="PR00326">
    <property type="entry name" value="GTP1OBG"/>
</dbReference>
<keyword evidence="13" id="KW-1185">Reference proteome</keyword>
<evidence type="ECO:0000259" key="11">
    <source>
        <dbReference type="PROSITE" id="PS51705"/>
    </source>
</evidence>
<comment type="similarity">
    <text evidence="2">Belongs to the band 7/mec-2 family. HflK subfamily.</text>
</comment>
<dbReference type="GO" id="GO:0043022">
    <property type="term" value="F:ribosome binding"/>
    <property type="evidence" value="ECO:0007669"/>
    <property type="project" value="TreeGrafter"/>
</dbReference>
<dbReference type="InterPro" id="IPR006073">
    <property type="entry name" value="GTP-bd"/>
</dbReference>
<reference evidence="12" key="1">
    <citation type="submission" date="2020-11" db="EMBL/GenBank/DDBJ databases">
        <authorList>
            <person name="Tran Van P."/>
        </authorList>
    </citation>
    <scope>NUCLEOTIDE SEQUENCE</scope>
</reference>
<evidence type="ECO:0000313" key="13">
    <source>
        <dbReference type="Proteomes" id="UP000677054"/>
    </source>
</evidence>
<dbReference type="Gene3D" id="3.30.479.30">
    <property type="entry name" value="Band 7 domain"/>
    <property type="match status" value="2"/>
</dbReference>
<dbReference type="GO" id="GO:0005737">
    <property type="term" value="C:cytoplasm"/>
    <property type="evidence" value="ECO:0007669"/>
    <property type="project" value="UniProtKB-SubCell"/>
</dbReference>
<dbReference type="Gene3D" id="3.40.50.300">
    <property type="entry name" value="P-loop containing nucleotide triphosphate hydrolases"/>
    <property type="match status" value="1"/>
</dbReference>
<dbReference type="SUPFAM" id="SSF117892">
    <property type="entry name" value="Band 7/SPFH domain"/>
    <property type="match status" value="2"/>
</dbReference>
<evidence type="ECO:0000256" key="10">
    <source>
        <dbReference type="SAM" id="MobiDB-lite"/>
    </source>
</evidence>
<keyword evidence="4" id="KW-0963">Cytoplasm</keyword>
<dbReference type="AlphaFoldDB" id="A0A7R9AGS4"/>
<dbReference type="Proteomes" id="UP000677054">
    <property type="component" value="Unassembled WGS sequence"/>
</dbReference>
<dbReference type="GO" id="GO:0016020">
    <property type="term" value="C:membrane"/>
    <property type="evidence" value="ECO:0007669"/>
    <property type="project" value="InterPro"/>
</dbReference>
<dbReference type="InterPro" id="IPR025121">
    <property type="entry name" value="GTPase_HflX_N"/>
</dbReference>
<keyword evidence="9" id="KW-0175">Coiled coil</keyword>
<dbReference type="InterPro" id="IPR027417">
    <property type="entry name" value="P-loop_NTPase"/>
</dbReference>